<dbReference type="AlphaFoldDB" id="A0A5B8UCH8"/>
<dbReference type="CDD" id="cd15482">
    <property type="entry name" value="Sialidase_non-viral"/>
    <property type="match status" value="1"/>
</dbReference>
<reference evidence="1 2" key="1">
    <citation type="journal article" date="2015" name="Int. J. Syst. Evol. Microbiol.">
        <title>Flavisolibacter ginsenosidimutans sp. nov., with ginsenoside-converting activity isolated from soil used for cultivating ginseng.</title>
        <authorList>
            <person name="Zhao Y."/>
            <person name="Liu Q."/>
            <person name="Kang M.S."/>
            <person name="Jin F."/>
            <person name="Yu H."/>
            <person name="Im W.T."/>
        </authorList>
    </citation>
    <scope>NUCLEOTIDE SEQUENCE [LARGE SCALE GENOMIC DNA]</scope>
    <source>
        <strain evidence="1 2">Gsoil 636</strain>
    </source>
</reference>
<keyword evidence="2" id="KW-1185">Reference proteome</keyword>
<protein>
    <submittedName>
        <fullName evidence="1">Exo-alpha-sialidase</fullName>
    </submittedName>
</protein>
<proteinExistence type="predicted"/>
<dbReference type="InterPro" id="IPR002860">
    <property type="entry name" value="BNR_rpt"/>
</dbReference>
<name>A0A5B8UCH8_9BACT</name>
<dbReference type="EMBL" id="CP042433">
    <property type="protein sequence ID" value="QEC54367.1"/>
    <property type="molecule type" value="Genomic_DNA"/>
</dbReference>
<gene>
    <name evidence="1" type="ORF">FSB75_00095</name>
</gene>
<evidence type="ECO:0000313" key="2">
    <source>
        <dbReference type="Proteomes" id="UP000321204"/>
    </source>
</evidence>
<dbReference type="PROSITE" id="PS51257">
    <property type="entry name" value="PROKAR_LIPOPROTEIN"/>
    <property type="match status" value="1"/>
</dbReference>
<evidence type="ECO:0000313" key="1">
    <source>
        <dbReference type="EMBL" id="QEC54367.1"/>
    </source>
</evidence>
<dbReference type="OrthoDB" id="7294637at2"/>
<dbReference type="SUPFAM" id="SSF50939">
    <property type="entry name" value="Sialidases"/>
    <property type="match status" value="1"/>
</dbReference>
<accession>A0A5B8UCH8</accession>
<organism evidence="1 2">
    <name type="scientific">Flavisolibacter ginsenosidimutans</name>
    <dbReference type="NCBI Taxonomy" id="661481"/>
    <lineage>
        <taxon>Bacteria</taxon>
        <taxon>Pseudomonadati</taxon>
        <taxon>Bacteroidota</taxon>
        <taxon>Chitinophagia</taxon>
        <taxon>Chitinophagales</taxon>
        <taxon>Chitinophagaceae</taxon>
        <taxon>Flavisolibacter</taxon>
    </lineage>
</organism>
<sequence>MIAEMKKLLIVCCVVLSCKSSKIAGIKETVREADNAMQSGTPIFAKGHPAFDAKKINYEGIDNTKLQISFKEPVVIGVASKPEKWGYFQFPSIGRRASDGSIQVRWNMTRDAIEAYGEDKFGVAVSTDNGRTFRLQDSVQTTGSVLLPNGDMLEIYTPTPIKEKELALSKPVGVGLENYRKSNFTFYRLHDLPQSRQGVFFKRLKKGETEWKIEQATLVDPQAARYSLAGLVPIVWWGDIRVAKDGSLVAGIYPGFLIDEKGMTDPHSGVFFYRSTDNGHSWQIQGRIPYDATTVGDSLAAKRGGYSEPAFEVLNDGTFLCVMRTTDGVGIGPMFASYSTDEGKTWTKPTVLTATGVMPRLLRLGNGVLVMASGRPGVQLRFSADGQGRQWTMPFEMLPYGEVKKELSGVTAAVSCGYTGLLPLGKNKFLIAYSDFNYRTESGDIRKAIKVREVTVNP</sequence>
<dbReference type="Gene3D" id="2.120.10.10">
    <property type="match status" value="1"/>
</dbReference>
<dbReference type="InterPro" id="IPR036278">
    <property type="entry name" value="Sialidase_sf"/>
</dbReference>
<dbReference type="Proteomes" id="UP000321204">
    <property type="component" value="Chromosome"/>
</dbReference>
<dbReference type="Pfam" id="PF02012">
    <property type="entry name" value="BNR"/>
    <property type="match status" value="1"/>
</dbReference>
<dbReference type="KEGG" id="fgg:FSB75_00095"/>